<dbReference type="InterPro" id="IPR052155">
    <property type="entry name" value="Biofilm_reg_signaling"/>
</dbReference>
<dbReference type="Gene3D" id="3.30.450.20">
    <property type="entry name" value="PAS domain"/>
    <property type="match status" value="2"/>
</dbReference>
<dbReference type="SUPFAM" id="SSF55785">
    <property type="entry name" value="PYP-like sensor domain (PAS domain)"/>
    <property type="match status" value="2"/>
</dbReference>
<dbReference type="PROSITE" id="PS50113">
    <property type="entry name" value="PAC"/>
    <property type="match status" value="2"/>
</dbReference>
<comment type="caution">
    <text evidence="2">The sequence shown here is derived from an EMBL/GenBank/DDBJ whole genome shotgun (WGS) entry which is preliminary data.</text>
</comment>
<dbReference type="NCBIfam" id="TIGR00229">
    <property type="entry name" value="sensory_box"/>
    <property type="match status" value="2"/>
</dbReference>
<dbReference type="EMBL" id="BAABQU010000031">
    <property type="protein sequence ID" value="GAA5440934.1"/>
    <property type="molecule type" value="Genomic_DNA"/>
</dbReference>
<dbReference type="InterPro" id="IPR013656">
    <property type="entry name" value="PAS_4"/>
</dbReference>
<dbReference type="InterPro" id="IPR001610">
    <property type="entry name" value="PAC"/>
</dbReference>
<dbReference type="RefSeq" id="WP_345445869.1">
    <property type="nucleotide sequence ID" value="NZ_BAABQU010000031.1"/>
</dbReference>
<dbReference type="SUPFAM" id="SSF55781">
    <property type="entry name" value="GAF domain-like"/>
    <property type="match status" value="1"/>
</dbReference>
<evidence type="ECO:0000313" key="2">
    <source>
        <dbReference type="EMBL" id="GAA5440934.1"/>
    </source>
</evidence>
<organism evidence="2 3">
    <name type="scientific">Deinococcus caeni</name>
    <dbReference type="NCBI Taxonomy" id="569127"/>
    <lineage>
        <taxon>Bacteria</taxon>
        <taxon>Thermotogati</taxon>
        <taxon>Deinococcota</taxon>
        <taxon>Deinococci</taxon>
        <taxon>Deinococcales</taxon>
        <taxon>Deinococcaceae</taxon>
        <taxon>Deinococcus</taxon>
    </lineage>
</organism>
<accession>A0ABP9UDW5</accession>
<sequence>MPALEPRPGTLEILGLPLCDGDRPLGVLLLDLAAPPLSADPTLQAGLHLLASSGAAALTRARLFEGIRDAGVRYRLLLDTTHDFVWEADADFQVRSPLPHWEAFTGQPFESYRGFGYLAHLSPEVRARYLNVIRDAQQQPRSISFDLPVLGADGTYLYGQVQAVPIHGPDGELHSWVGTMMDVTARRQMERHQGIIQQVLQQLGTAVEPQELLHAVLHAARAACQGRAAQVVRLTGRGHTVHVLAHQTQERPGDPQDTPFPHNAETLWNALEAGVPTWIAPDGTLCPDHPTQTDGIAPTASTAPTVPGGMLALPLRTDAGFHVLLLIAGAAAPLSPEVRDHLRWIQPYLARGAQRALLAWTLHRREEQGRHIIDALDEALVLCTEDGTIRQASGTALQLAGLQRVEDLPNIFDPGWHLYHPDGRRLEPSQYPAFTALHTGQAVRDALVRRHLPGSVQWVSMNAVPWQHDDGRRGVIVSVKDVTELHLLRQQLEVQAQQDELIRTPIEWAAKPARSERSE</sequence>
<dbReference type="SMART" id="SM00086">
    <property type="entry name" value="PAC"/>
    <property type="match status" value="2"/>
</dbReference>
<reference evidence="2 3" key="1">
    <citation type="submission" date="2024-02" db="EMBL/GenBank/DDBJ databases">
        <title>Deinococcus caeni NBRC 101312.</title>
        <authorList>
            <person name="Ichikawa N."/>
            <person name="Katano-Makiyama Y."/>
            <person name="Hidaka K."/>
        </authorList>
    </citation>
    <scope>NUCLEOTIDE SEQUENCE [LARGE SCALE GENOMIC DNA]</scope>
    <source>
        <strain evidence="2 3">NBRC 101312</strain>
    </source>
</reference>
<dbReference type="InterPro" id="IPR000700">
    <property type="entry name" value="PAS-assoc_C"/>
</dbReference>
<evidence type="ECO:0000259" key="1">
    <source>
        <dbReference type="PROSITE" id="PS50113"/>
    </source>
</evidence>
<feature type="domain" description="PAC" evidence="1">
    <location>
        <begin position="143"/>
        <end position="195"/>
    </location>
</feature>
<dbReference type="Pfam" id="PF08448">
    <property type="entry name" value="PAS_4"/>
    <property type="match status" value="2"/>
</dbReference>
<dbReference type="SMART" id="SM00091">
    <property type="entry name" value="PAS"/>
    <property type="match status" value="2"/>
</dbReference>
<feature type="domain" description="PAC" evidence="1">
    <location>
        <begin position="441"/>
        <end position="494"/>
    </location>
</feature>
<proteinExistence type="predicted"/>
<name>A0ABP9UDW5_9DEIO</name>
<dbReference type="InterPro" id="IPR035965">
    <property type="entry name" value="PAS-like_dom_sf"/>
</dbReference>
<dbReference type="PANTHER" id="PTHR44757:SF2">
    <property type="entry name" value="BIOFILM ARCHITECTURE MAINTENANCE PROTEIN MBAA"/>
    <property type="match status" value="1"/>
</dbReference>
<keyword evidence="3" id="KW-1185">Reference proteome</keyword>
<dbReference type="PANTHER" id="PTHR44757">
    <property type="entry name" value="DIGUANYLATE CYCLASE DGCP"/>
    <property type="match status" value="1"/>
</dbReference>
<dbReference type="InterPro" id="IPR000014">
    <property type="entry name" value="PAS"/>
</dbReference>
<protein>
    <recommendedName>
        <fullName evidence="1">PAC domain-containing protein</fullName>
    </recommendedName>
</protein>
<dbReference type="Proteomes" id="UP001423409">
    <property type="component" value="Unassembled WGS sequence"/>
</dbReference>
<dbReference type="CDD" id="cd00130">
    <property type="entry name" value="PAS"/>
    <property type="match status" value="1"/>
</dbReference>
<evidence type="ECO:0000313" key="3">
    <source>
        <dbReference type="Proteomes" id="UP001423409"/>
    </source>
</evidence>
<gene>
    <name evidence="2" type="ORF">Dcae01_02462</name>
</gene>